<feature type="compositionally biased region" description="Acidic residues" evidence="1">
    <location>
        <begin position="184"/>
        <end position="198"/>
    </location>
</feature>
<keyword evidence="3" id="KW-1185">Reference proteome</keyword>
<feature type="compositionally biased region" description="Basic and acidic residues" evidence="1">
    <location>
        <begin position="162"/>
        <end position="174"/>
    </location>
</feature>
<dbReference type="Proteomes" id="UP001203297">
    <property type="component" value="Unassembled WGS sequence"/>
</dbReference>
<organism evidence="2 3">
    <name type="scientific">Multifurca ochricompacta</name>
    <dbReference type="NCBI Taxonomy" id="376703"/>
    <lineage>
        <taxon>Eukaryota</taxon>
        <taxon>Fungi</taxon>
        <taxon>Dikarya</taxon>
        <taxon>Basidiomycota</taxon>
        <taxon>Agaricomycotina</taxon>
        <taxon>Agaricomycetes</taxon>
        <taxon>Russulales</taxon>
        <taxon>Russulaceae</taxon>
        <taxon>Multifurca</taxon>
    </lineage>
</organism>
<name>A0AAD4QKQ4_9AGAM</name>
<proteinExistence type="predicted"/>
<sequence length="262" mass="27665">MVQNLQQIQSVTSLPQQQQQIGTPRLPPMRTFNDLPAPVSPTATFSTTMSTAAAALTLPQRQQQQKSVSSLSFSVGNPRKQIHQVPPVDAPLTGFTRFAHVPIGFGQPTFGKPSLAAAAAAGVAPVAAGAAAGAATNTTTSSLLGMSLRPLVSSEVGFTARGTDKGKRHAESQVERSSGADGNGDGDDDDDEREEEEERLNAGGGDGRRPHRRRRFVPPPPRPGIEYVHGAGGGLVTSRRTSGRYDEGTVEWINRLDGATHK</sequence>
<evidence type="ECO:0000256" key="1">
    <source>
        <dbReference type="SAM" id="MobiDB-lite"/>
    </source>
</evidence>
<gene>
    <name evidence="2" type="ORF">B0F90DRAFT_1220144</name>
</gene>
<evidence type="ECO:0000313" key="2">
    <source>
        <dbReference type="EMBL" id="KAI0294891.1"/>
    </source>
</evidence>
<protein>
    <submittedName>
        <fullName evidence="2">Uncharacterized protein</fullName>
    </submittedName>
</protein>
<feature type="region of interest" description="Disordered" evidence="1">
    <location>
        <begin position="159"/>
        <end position="244"/>
    </location>
</feature>
<dbReference type="AlphaFoldDB" id="A0AAD4QKQ4"/>
<comment type="caution">
    <text evidence="2">The sequence shown here is derived from an EMBL/GenBank/DDBJ whole genome shotgun (WGS) entry which is preliminary data.</text>
</comment>
<accession>A0AAD4QKQ4</accession>
<reference evidence="2" key="1">
    <citation type="journal article" date="2022" name="New Phytol.">
        <title>Evolutionary transition to the ectomycorrhizal habit in the genomes of a hyperdiverse lineage of mushroom-forming fungi.</title>
        <authorList>
            <person name="Looney B."/>
            <person name="Miyauchi S."/>
            <person name="Morin E."/>
            <person name="Drula E."/>
            <person name="Courty P.E."/>
            <person name="Kohler A."/>
            <person name="Kuo A."/>
            <person name="LaButti K."/>
            <person name="Pangilinan J."/>
            <person name="Lipzen A."/>
            <person name="Riley R."/>
            <person name="Andreopoulos W."/>
            <person name="He G."/>
            <person name="Johnson J."/>
            <person name="Nolan M."/>
            <person name="Tritt A."/>
            <person name="Barry K.W."/>
            <person name="Grigoriev I.V."/>
            <person name="Nagy L.G."/>
            <person name="Hibbett D."/>
            <person name="Henrissat B."/>
            <person name="Matheny P.B."/>
            <person name="Labbe J."/>
            <person name="Martin F.M."/>
        </authorList>
    </citation>
    <scope>NUCLEOTIDE SEQUENCE</scope>
    <source>
        <strain evidence="2">BPL690</strain>
    </source>
</reference>
<feature type="region of interest" description="Disordered" evidence="1">
    <location>
        <begin position="1"/>
        <end position="27"/>
    </location>
</feature>
<dbReference type="EMBL" id="WTXG01000066">
    <property type="protein sequence ID" value="KAI0294891.1"/>
    <property type="molecule type" value="Genomic_DNA"/>
</dbReference>
<evidence type="ECO:0000313" key="3">
    <source>
        <dbReference type="Proteomes" id="UP001203297"/>
    </source>
</evidence>
<feature type="compositionally biased region" description="Low complexity" evidence="1">
    <location>
        <begin position="1"/>
        <end position="20"/>
    </location>
</feature>